<dbReference type="AlphaFoldDB" id="A0A8J2K589"/>
<accession>A0A8J2K589</accession>
<comment type="caution">
    <text evidence="1">The sequence shown here is derived from an EMBL/GenBank/DDBJ whole genome shotgun (WGS) entry which is preliminary data.</text>
</comment>
<evidence type="ECO:0000313" key="1">
    <source>
        <dbReference type="EMBL" id="CAG7729532.1"/>
    </source>
</evidence>
<name>A0A8J2K589_9HEXA</name>
<sequence length="86" mass="9531">MDLKKSRHCQGNCTITNNDVHVYLDHNHSPSIGSNESFAKVDEITRKLANDRPVNIIAETMDVVDEGVILMLIENGTKVAKGNRPT</sequence>
<proteinExistence type="predicted"/>
<evidence type="ECO:0000313" key="2">
    <source>
        <dbReference type="Proteomes" id="UP000708208"/>
    </source>
</evidence>
<dbReference type="OrthoDB" id="10029846at2759"/>
<dbReference type="Proteomes" id="UP000708208">
    <property type="component" value="Unassembled WGS sequence"/>
</dbReference>
<organism evidence="1 2">
    <name type="scientific">Allacma fusca</name>
    <dbReference type="NCBI Taxonomy" id="39272"/>
    <lineage>
        <taxon>Eukaryota</taxon>
        <taxon>Metazoa</taxon>
        <taxon>Ecdysozoa</taxon>
        <taxon>Arthropoda</taxon>
        <taxon>Hexapoda</taxon>
        <taxon>Collembola</taxon>
        <taxon>Symphypleona</taxon>
        <taxon>Sminthuridae</taxon>
        <taxon>Allacma</taxon>
    </lineage>
</organism>
<dbReference type="EMBL" id="CAJVCH010179858">
    <property type="protein sequence ID" value="CAG7729532.1"/>
    <property type="molecule type" value="Genomic_DNA"/>
</dbReference>
<keyword evidence="2" id="KW-1185">Reference proteome</keyword>
<gene>
    <name evidence="1" type="ORF">AFUS01_LOCUS18235</name>
</gene>
<reference evidence="1" key="1">
    <citation type="submission" date="2021-06" db="EMBL/GenBank/DDBJ databases">
        <authorList>
            <person name="Hodson N. C."/>
            <person name="Mongue J. A."/>
            <person name="Jaron S. K."/>
        </authorList>
    </citation>
    <scope>NUCLEOTIDE SEQUENCE</scope>
</reference>
<protein>
    <submittedName>
        <fullName evidence="1">Uncharacterized protein</fullName>
    </submittedName>
</protein>